<evidence type="ECO:0000256" key="2">
    <source>
        <dbReference type="ARBA" id="ARBA00001933"/>
    </source>
</evidence>
<dbReference type="UniPathway" id="UPA00251">
    <property type="reaction ID" value="UER00317"/>
</dbReference>
<dbReference type="Gene3D" id="3.90.1150.10">
    <property type="entry name" value="Aspartate Aminotransferase, domain 1"/>
    <property type="match status" value="1"/>
</dbReference>
<gene>
    <name evidence="8 10" type="primary">hemL</name>
    <name evidence="10" type="ORF">CWC39_09530</name>
</gene>
<dbReference type="CDD" id="cd00610">
    <property type="entry name" value="OAT_like"/>
    <property type="match status" value="1"/>
</dbReference>
<comment type="cofactor">
    <cofactor evidence="2 8">
        <name>pyridoxal 5'-phosphate</name>
        <dbReference type="ChEBI" id="CHEBI:597326"/>
    </cofactor>
</comment>
<evidence type="ECO:0000256" key="8">
    <source>
        <dbReference type="HAMAP-Rule" id="MF_00375"/>
    </source>
</evidence>
<dbReference type="EC" id="5.4.3.8" evidence="8"/>
<dbReference type="PANTHER" id="PTHR43713:SF3">
    <property type="entry name" value="GLUTAMATE-1-SEMIALDEHYDE 2,1-AMINOMUTASE 1, CHLOROPLASTIC-RELATED"/>
    <property type="match status" value="1"/>
</dbReference>
<dbReference type="InterPro" id="IPR015421">
    <property type="entry name" value="PyrdxlP-dep_Trfase_major"/>
</dbReference>
<evidence type="ECO:0000256" key="4">
    <source>
        <dbReference type="ARBA" id="ARBA00008981"/>
    </source>
</evidence>
<dbReference type="GO" id="GO:0008483">
    <property type="term" value="F:transaminase activity"/>
    <property type="evidence" value="ECO:0007669"/>
    <property type="project" value="InterPro"/>
</dbReference>
<protein>
    <recommendedName>
        <fullName evidence="8">Glutamate-1-semialdehyde 2,1-aminomutase</fullName>
        <shortName evidence="8">GSA</shortName>
        <ecNumber evidence="8">5.4.3.8</ecNumber>
    </recommendedName>
    <alternativeName>
        <fullName evidence="8">Glutamate-1-semialdehyde aminotransferase</fullName>
        <shortName evidence="8">GSA-AT</shortName>
    </alternativeName>
</protein>
<keyword evidence="6 8" id="KW-0413">Isomerase</keyword>
<comment type="caution">
    <text evidence="10">The sequence shown here is derived from an EMBL/GenBank/DDBJ whole genome shotgun (WGS) entry which is preliminary data.</text>
</comment>
<feature type="region of interest" description="Disordered" evidence="9">
    <location>
        <begin position="1"/>
        <end position="34"/>
    </location>
</feature>
<comment type="catalytic activity">
    <reaction evidence="1 8">
        <text>(S)-4-amino-5-oxopentanoate = 5-aminolevulinate</text>
        <dbReference type="Rhea" id="RHEA:14265"/>
        <dbReference type="ChEBI" id="CHEBI:57501"/>
        <dbReference type="ChEBI" id="CHEBI:356416"/>
        <dbReference type="EC" id="5.4.3.8"/>
    </reaction>
</comment>
<keyword evidence="8" id="KW-0963">Cytoplasm</keyword>
<comment type="subunit">
    <text evidence="8">Homodimer.</text>
</comment>
<dbReference type="InterPro" id="IPR015424">
    <property type="entry name" value="PyrdxlP-dep_Trfase"/>
</dbReference>
<dbReference type="GO" id="GO:0030170">
    <property type="term" value="F:pyridoxal phosphate binding"/>
    <property type="evidence" value="ECO:0007669"/>
    <property type="project" value="InterPro"/>
</dbReference>
<evidence type="ECO:0000256" key="6">
    <source>
        <dbReference type="ARBA" id="ARBA00023235"/>
    </source>
</evidence>
<accession>A0A364V9D1</accession>
<dbReference type="SUPFAM" id="SSF53383">
    <property type="entry name" value="PLP-dependent transferases"/>
    <property type="match status" value="1"/>
</dbReference>
<evidence type="ECO:0000256" key="1">
    <source>
        <dbReference type="ARBA" id="ARBA00001579"/>
    </source>
</evidence>
<comment type="subcellular location">
    <subcellularLocation>
        <location evidence="8">Cytoplasm</location>
    </subcellularLocation>
</comment>
<proteinExistence type="inferred from homology"/>
<dbReference type="InterPro" id="IPR005814">
    <property type="entry name" value="Aminotrans_3"/>
</dbReference>
<feature type="compositionally biased region" description="Low complexity" evidence="9">
    <location>
        <begin position="1"/>
        <end position="22"/>
    </location>
</feature>
<evidence type="ECO:0000256" key="5">
    <source>
        <dbReference type="ARBA" id="ARBA00022898"/>
    </source>
</evidence>
<dbReference type="NCBIfam" id="TIGR00713">
    <property type="entry name" value="hemL"/>
    <property type="match status" value="1"/>
</dbReference>
<dbReference type="Pfam" id="PF00202">
    <property type="entry name" value="Aminotran_3"/>
    <property type="match status" value="1"/>
</dbReference>
<dbReference type="Gene3D" id="3.40.640.10">
    <property type="entry name" value="Type I PLP-dependent aspartate aminotransferase-like (Major domain)"/>
    <property type="match status" value="1"/>
</dbReference>
<evidence type="ECO:0000313" key="10">
    <source>
        <dbReference type="EMBL" id="RAV33239.1"/>
    </source>
</evidence>
<organism evidence="10 11">
    <name type="scientific">Corynebacterium heidelbergense</name>
    <dbReference type="NCBI Taxonomy" id="2055947"/>
    <lineage>
        <taxon>Bacteria</taxon>
        <taxon>Bacillati</taxon>
        <taxon>Actinomycetota</taxon>
        <taxon>Actinomycetes</taxon>
        <taxon>Mycobacteriales</taxon>
        <taxon>Corynebacteriaceae</taxon>
        <taxon>Corynebacterium</taxon>
    </lineage>
</organism>
<reference evidence="10 11" key="1">
    <citation type="journal article" date="2018" name="Syst. Appl. Microbiol.">
        <title>Corynebacterium heidelbergense sp. nov., isolated from the preen glands of Egyptian geese (Alopochen aegyptiacus).</title>
        <authorList>
            <person name="Braun M.S."/>
            <person name="Wang E."/>
            <person name="Zimmermann S."/>
            <person name="Wink M."/>
        </authorList>
    </citation>
    <scope>NUCLEOTIDE SEQUENCE [LARGE SCALE GENOMIC DNA]</scope>
    <source>
        <strain evidence="10 11">DSM 104638</strain>
    </source>
</reference>
<comment type="similarity">
    <text evidence="4 8">Belongs to the class-III pyridoxal-phosphate-dependent aminotransferase family. HemL subfamily.</text>
</comment>
<dbReference type="HAMAP" id="MF_00375">
    <property type="entry name" value="HemL_aminotrans_3"/>
    <property type="match status" value="1"/>
</dbReference>
<dbReference type="OrthoDB" id="9801052at2"/>
<dbReference type="AlphaFoldDB" id="A0A364V9D1"/>
<dbReference type="GO" id="GO:0042286">
    <property type="term" value="F:glutamate-1-semialdehyde 2,1-aminomutase activity"/>
    <property type="evidence" value="ECO:0007669"/>
    <property type="project" value="UniProtKB-UniRule"/>
</dbReference>
<dbReference type="InterPro" id="IPR049704">
    <property type="entry name" value="Aminotrans_3_PPA_site"/>
</dbReference>
<dbReference type="InterPro" id="IPR004639">
    <property type="entry name" value="4pyrrol_synth_GluAld_NH2Trfase"/>
</dbReference>
<dbReference type="GO" id="GO:0005737">
    <property type="term" value="C:cytoplasm"/>
    <property type="evidence" value="ECO:0007669"/>
    <property type="project" value="UniProtKB-SubCell"/>
</dbReference>
<comment type="pathway">
    <text evidence="3">Porphyrin-containing compound metabolism; protoporphyrin-IX biosynthesis; 5-aminolevulinate from L-glutamyl-tRNA(Glu): step 2/2.</text>
</comment>
<dbReference type="Proteomes" id="UP000251047">
    <property type="component" value="Unassembled WGS sequence"/>
</dbReference>
<dbReference type="GO" id="GO:0006782">
    <property type="term" value="P:protoporphyrinogen IX biosynthetic process"/>
    <property type="evidence" value="ECO:0007669"/>
    <property type="project" value="UniProtKB-UniRule"/>
</dbReference>
<evidence type="ECO:0000256" key="9">
    <source>
        <dbReference type="SAM" id="MobiDB-lite"/>
    </source>
</evidence>
<keyword evidence="5 8" id="KW-0663">Pyridoxal phosphate</keyword>
<feature type="modified residue" description="N6-(pyridoxal phosphate)lysine" evidence="8">
    <location>
        <position position="291"/>
    </location>
</feature>
<dbReference type="RefSeq" id="WP_112770238.1">
    <property type="nucleotide sequence ID" value="NZ_CP063191.1"/>
</dbReference>
<dbReference type="NCBIfam" id="NF000818">
    <property type="entry name" value="PRK00062.1"/>
    <property type="match status" value="1"/>
</dbReference>
<dbReference type="PANTHER" id="PTHR43713">
    <property type="entry name" value="GLUTAMATE-1-SEMIALDEHYDE 2,1-AMINOMUTASE"/>
    <property type="match status" value="1"/>
</dbReference>
<evidence type="ECO:0000256" key="7">
    <source>
        <dbReference type="ARBA" id="ARBA00023244"/>
    </source>
</evidence>
<evidence type="ECO:0000313" key="11">
    <source>
        <dbReference type="Proteomes" id="UP000251047"/>
    </source>
</evidence>
<dbReference type="EMBL" id="PHQP01000101">
    <property type="protein sequence ID" value="RAV33239.1"/>
    <property type="molecule type" value="Genomic_DNA"/>
</dbReference>
<name>A0A364V9D1_9CORY</name>
<dbReference type="InterPro" id="IPR015422">
    <property type="entry name" value="PyrdxlP-dep_Trfase_small"/>
</dbReference>
<keyword evidence="7 8" id="KW-0627">Porphyrin biosynthesis</keyword>
<dbReference type="FunFam" id="3.40.640.10:FF:000021">
    <property type="entry name" value="Glutamate-1-semialdehyde 2,1-aminomutase"/>
    <property type="match status" value="1"/>
</dbReference>
<sequence length="458" mass="47759">MSSQSADRPLSSSASSPAAPGATTRGLSHDRSRRAMAHAEELIPGGVNSPVRAFGSVGGTPPFITRAKGSQLIDEDGNSYVDLFCSWGPMIHGHAHPQIVEAVQEAASRGLSYGAPTEREVELVKVIRERTSIEKARLVNSGTEATMSAVRLARGFTGRDKILKFEGCYHGHVDSLLVAAGSGVATLGLPDSPGITQAAAKDTIVVPYRDIAAVREAFERCGDEIAAIIVEGAAGNMGAVNPHGFNAELKEVAHAHGALLIIDEVMTGFRVSRQGWYGLDGVAGDLTTFGKVVSGGLPAAAFGGRAEIMDHLAPVGPVYQAGTLSGNPVAVAAGLASLKLADDATYRALDNNADKLADILSSALSEESVVHHIQRAGNMLSVRFAEGEGANFADMQAADTFRFPAFFHAMLDNGVFAPPSVFETWFVSTALTDADFERIEVAARAGAKAAKQAQGPGA</sequence>
<dbReference type="PROSITE" id="PS00600">
    <property type="entry name" value="AA_TRANSFER_CLASS_3"/>
    <property type="match status" value="1"/>
</dbReference>
<evidence type="ECO:0000256" key="3">
    <source>
        <dbReference type="ARBA" id="ARBA00004819"/>
    </source>
</evidence>